<feature type="compositionally biased region" description="Basic residues" evidence="6">
    <location>
        <begin position="382"/>
        <end position="392"/>
    </location>
</feature>
<feature type="region of interest" description="Disordered" evidence="6">
    <location>
        <begin position="485"/>
        <end position="539"/>
    </location>
</feature>
<proteinExistence type="inferred from homology"/>
<feature type="compositionally biased region" description="Polar residues" evidence="6">
    <location>
        <begin position="709"/>
        <end position="727"/>
    </location>
</feature>
<comment type="caution">
    <text evidence="8">The sequence shown here is derived from an EMBL/GenBank/DDBJ whole genome shotgun (WGS) entry which is preliminary data.</text>
</comment>
<feature type="compositionally biased region" description="Polar residues" evidence="6">
    <location>
        <begin position="317"/>
        <end position="347"/>
    </location>
</feature>
<feature type="region of interest" description="Disordered" evidence="6">
    <location>
        <begin position="585"/>
        <end position="642"/>
    </location>
</feature>
<sequence>MSSSFPDFVNHVTHRFESLPNQTQTFQPEQNPYSSDDIHYENQVMYDQGLREQFPRKPHNPQITLHTSNPTPQIEHQISGPFVMDPVLHQSHLSTPKSILRSNSGPSTQLFNPTVDLIPSVLRYGEDRKCCSFPDPQLTPQPSKFTSYIRNTHPFMKDVVNASTSPIPPDYAEPQINAPESRATQTSGYLSVNYPKISRGRQKTKPPKRVVSSSVPIMKPTPFGWKDRPASYSPPVRLPKHPKPFRAGSYHAPYTNYGSEMDERVEMMKMVKRMERLEWMQWRDRQARKRKSRRKPKHPLEDLDPVEEDNRRPLPSHQPSTHSRSDLPSHSGNDIPVTSSSSHPQQRTPRRMDGSDYDLSQSRVTIRAVPTSVFYRQPQPKPKPKKRKKTKKEKPVIESIFPVGDSEERYPNVIVRYDPSESVQTISGFSDQPKTQTHGIQESELEKIEREAVQEQIKLDQSTNVTAQNNATLQMHSFVPITSVQTTPFTPHASPARFTPQRHKNPPTNQIHPEESTLSDQPSRSTLSSVSNMNDDSWRDDLNEDEIRREEKFRREEEVRLIFEREKRREEEEETRRIENERKLEEEQMENERRKEEEHRKQEERIQRAVEEKMKAYRAERKKKEEAERKKQEEQEVLERTRELEIMNERIEALQRKEDTLRRNIAELRKVEKEDSPEKADLDEILQRIIEKGRREKEEGKREHVDSPRSPQHTSTPLASPIPSSTRSNRKQESEESTFLPAAPSFLETNQNPSSIDESLPIKQQIERALLKPIEPTYFSHLSHSLISPTSVAAQSAQGFFIPSRTRPTQTQTLSSLNASTALPSTKQPSSLDAYLQTDPVRQPYHTTTATHKSGSVDSTYLSTRANSSFATQDHTTTPSLLNESSILSPAQQYKLKSILRNSISSPSQSPKPSTPIRHSVFSPQHTNRDHTPPSRESLSFATVQVIGSPLDSRSGTNEETAVSRQMPIQNKSPEKLAFSGHLGTIADNTEPLMDEQLEGLFASQSKIISFCHTNTYAPTFSDYSALYMSLTQKFFIAPSDLYDDQSTPKRNPTQQFPMQTPLIPFNLNQQKRGTRSYSLGLDKEMHNKYIYGGIETYRLFEERRPNYISRKTAEALVFIGQARQMCLYLRSKRKSRSIPDDSPFSTSAIIALFQHFASLPTASFTDPSPDKSSESMPSYSTNTLIPHFLSSTLPSTPLSFPTSFFESEIERLQLEISTSLFTFILQNHSLELLFDSVWDYFFIRRGDLFSIFTIELNNARWKQVINKGHSSLLLSLKPQHTQQPQPLSVGELQDPLAPMETCLTTSWRSALNRCSTTAGVSEGMETNDLRQMDLEEDEEADTEMMLDETEENKIAVIVKQNEMRDAVARAFHPTLIRFNQFSSIRNPLSIPSAPITPVETLPTIPFELRNFSCITLDFNPPFPLSLFFSQHTLSTYSDIFRQLFCLKYVSDELKRVWVQKCREIMRLEDQREDIRRTAERKRKMKQREEARKNKMGATSSTDDLLSMTSDEVDDTIGFSMQQRLLSLLIYSVFTLVNSFIRSLTSYFSETIIERECNNFISSHFRPTKPQTFPSPFSLPEEEEDAKIEFPDESPEMKREFIRVVESHSNMLNRIHTQFFLSESRVGKCLSELLSSAMKFISSVDFLNLDDVGLSENVFLNQDLTTSLHPSPPPTHHPAHAGGLFETALLPNQTETTTARIYRSMHNAIDMLRNLKNTFTKQLTLFFRILSQAPRSKDHPYLHYLILHLDYNGFLSELDQQGGILADPTSKSRR</sequence>
<evidence type="ECO:0000256" key="3">
    <source>
        <dbReference type="ARBA" id="ARBA00022490"/>
    </source>
</evidence>
<dbReference type="InterPro" id="IPR042241">
    <property type="entry name" value="GCP_C_sf"/>
</dbReference>
<feature type="domain" description="Gamma tubulin complex component C-terminal" evidence="7">
    <location>
        <begin position="1236"/>
        <end position="1754"/>
    </location>
</feature>
<reference evidence="8 9" key="1">
    <citation type="journal article" date="2022" name="bioRxiv">
        <title>Genomics of Preaxostyla Flagellates Illuminates Evolutionary Transitions and the Path Towards Mitochondrial Loss.</title>
        <authorList>
            <person name="Novak L.V.F."/>
            <person name="Treitli S.C."/>
            <person name="Pyrih J."/>
            <person name="Halakuc P."/>
            <person name="Pipaliya S.V."/>
            <person name="Vacek V."/>
            <person name="Brzon O."/>
            <person name="Soukal P."/>
            <person name="Eme L."/>
            <person name="Dacks J.B."/>
            <person name="Karnkowska A."/>
            <person name="Elias M."/>
            <person name="Hampl V."/>
        </authorList>
    </citation>
    <scope>NUCLEOTIDE SEQUENCE [LARGE SCALE GENOMIC DNA]</scope>
    <source>
        <strain evidence="8">NAU3</strain>
        <tissue evidence="8">Gut</tissue>
    </source>
</reference>
<feature type="region of interest" description="Disordered" evidence="6">
    <location>
        <begin position="1479"/>
        <end position="1505"/>
    </location>
</feature>
<feature type="region of interest" description="Disordered" evidence="6">
    <location>
        <begin position="668"/>
        <end position="756"/>
    </location>
</feature>
<evidence type="ECO:0000256" key="5">
    <source>
        <dbReference type="ARBA" id="ARBA00023212"/>
    </source>
</evidence>
<feature type="compositionally biased region" description="Low complexity" evidence="6">
    <location>
        <begin position="903"/>
        <end position="917"/>
    </location>
</feature>
<dbReference type="PANTHER" id="PTHR19302:SF27">
    <property type="entry name" value="GAMMA-TUBULIN COMPLEX COMPONENT 4"/>
    <property type="match status" value="1"/>
</dbReference>
<comment type="subcellular location">
    <subcellularLocation>
        <location evidence="1">Cytoplasm</location>
        <location evidence="1">Cytoskeleton</location>
        <location evidence="1">Microtubule organizing center</location>
    </subcellularLocation>
</comment>
<feature type="region of interest" description="Disordered" evidence="6">
    <location>
        <begin position="903"/>
        <end position="938"/>
    </location>
</feature>
<gene>
    <name evidence="8" type="ORF">BLNAU_8886</name>
</gene>
<dbReference type="InterPro" id="IPR007259">
    <property type="entry name" value="GCP"/>
</dbReference>
<dbReference type="Pfam" id="PF04130">
    <property type="entry name" value="GCP_C_terminal"/>
    <property type="match status" value="1"/>
</dbReference>
<dbReference type="EMBL" id="JARBJD010000059">
    <property type="protein sequence ID" value="KAK2956106.1"/>
    <property type="molecule type" value="Genomic_DNA"/>
</dbReference>
<name>A0ABQ9XXA8_9EUKA</name>
<feature type="compositionally biased region" description="Basic and acidic residues" evidence="6">
    <location>
        <begin position="668"/>
        <end position="707"/>
    </location>
</feature>
<evidence type="ECO:0000313" key="8">
    <source>
        <dbReference type="EMBL" id="KAK2956106.1"/>
    </source>
</evidence>
<feature type="compositionally biased region" description="Polar residues" evidence="6">
    <location>
        <begin position="506"/>
        <end position="535"/>
    </location>
</feature>
<dbReference type="Gene3D" id="1.20.120.1900">
    <property type="entry name" value="Gamma-tubulin complex, C-terminal domain"/>
    <property type="match status" value="1"/>
</dbReference>
<organism evidence="8 9">
    <name type="scientific">Blattamonas nauphoetae</name>
    <dbReference type="NCBI Taxonomy" id="2049346"/>
    <lineage>
        <taxon>Eukaryota</taxon>
        <taxon>Metamonada</taxon>
        <taxon>Preaxostyla</taxon>
        <taxon>Oxymonadida</taxon>
        <taxon>Blattamonas</taxon>
    </lineage>
</organism>
<evidence type="ECO:0000259" key="7">
    <source>
        <dbReference type="Pfam" id="PF04130"/>
    </source>
</evidence>
<evidence type="ECO:0000256" key="4">
    <source>
        <dbReference type="ARBA" id="ARBA00022701"/>
    </source>
</evidence>
<evidence type="ECO:0000256" key="1">
    <source>
        <dbReference type="ARBA" id="ARBA00004267"/>
    </source>
</evidence>
<evidence type="ECO:0000256" key="6">
    <source>
        <dbReference type="SAM" id="MobiDB-lite"/>
    </source>
</evidence>
<accession>A0ABQ9XXA8</accession>
<feature type="region of interest" description="Disordered" evidence="6">
    <location>
        <begin position="226"/>
        <end position="252"/>
    </location>
</feature>
<keyword evidence="5" id="KW-0206">Cytoskeleton</keyword>
<comment type="similarity">
    <text evidence="2">Belongs to the TUBGCP family.</text>
</comment>
<keyword evidence="9" id="KW-1185">Reference proteome</keyword>
<feature type="compositionally biased region" description="Basic residues" evidence="6">
    <location>
        <begin position="286"/>
        <end position="297"/>
    </location>
</feature>
<protein>
    <submittedName>
        <fullName evidence="8">Spc97 / Spc98 family protein</fullName>
    </submittedName>
</protein>
<dbReference type="InterPro" id="IPR040457">
    <property type="entry name" value="GCP_C"/>
</dbReference>
<feature type="region of interest" description="Disordered" evidence="6">
    <location>
        <begin position="949"/>
        <end position="968"/>
    </location>
</feature>
<dbReference type="PANTHER" id="PTHR19302">
    <property type="entry name" value="GAMMA TUBULIN COMPLEX PROTEIN"/>
    <property type="match status" value="1"/>
</dbReference>
<evidence type="ECO:0000313" key="9">
    <source>
        <dbReference type="Proteomes" id="UP001281761"/>
    </source>
</evidence>
<feature type="compositionally biased region" description="Polar residues" evidence="6">
    <location>
        <begin position="952"/>
        <end position="968"/>
    </location>
</feature>
<feature type="compositionally biased region" description="Polar residues" evidence="6">
    <location>
        <begin position="747"/>
        <end position="756"/>
    </location>
</feature>
<keyword evidence="3" id="KW-0963">Cytoplasm</keyword>
<evidence type="ECO:0000256" key="2">
    <source>
        <dbReference type="ARBA" id="ARBA00010337"/>
    </source>
</evidence>
<keyword evidence="4" id="KW-0493">Microtubule</keyword>
<dbReference type="Proteomes" id="UP001281761">
    <property type="component" value="Unassembled WGS sequence"/>
</dbReference>
<feature type="region of interest" description="Disordered" evidence="6">
    <location>
        <begin position="284"/>
        <end position="394"/>
    </location>
</feature>